<sequence>MDETTASAEPGSEAAKNHFTKAMEEAKAGAQALGKEAQARAEEYREKLNEAKEGWSSEAKAKSGEAKEMAFSFANEGKARTSQALTGLGKMIEDNAGLIDEKVGPKYGEYARGAARSIHDAAGRLDEKSLDELGEDAREFVRQSPALAVGLAAAAGFLLARVFRGK</sequence>
<evidence type="ECO:0000313" key="3">
    <source>
        <dbReference type="Proteomes" id="UP001216253"/>
    </source>
</evidence>
<proteinExistence type="predicted"/>
<accession>A0ABT5WUP4</accession>
<evidence type="ECO:0000256" key="1">
    <source>
        <dbReference type="SAM" id="MobiDB-lite"/>
    </source>
</evidence>
<feature type="region of interest" description="Disordered" evidence="1">
    <location>
        <begin position="1"/>
        <end position="42"/>
    </location>
</feature>
<protein>
    <recommendedName>
        <fullName evidence="4">DUF883 family protein</fullName>
    </recommendedName>
</protein>
<dbReference type="SUPFAM" id="SSF58113">
    <property type="entry name" value="Apolipoprotein A-I"/>
    <property type="match status" value="1"/>
</dbReference>
<gene>
    <name evidence="2" type="ORF">PYV00_18150</name>
</gene>
<reference evidence="2 3" key="1">
    <citation type="submission" date="2023-03" db="EMBL/GenBank/DDBJ databases">
        <title>NovoSphingobium album sp. nov. isolated from polycyclic aromatic hydrocarbons- and heavy-metal polluted soil.</title>
        <authorList>
            <person name="Liu Z."/>
            <person name="Wang K."/>
        </authorList>
    </citation>
    <scope>NUCLEOTIDE SEQUENCE [LARGE SCALE GENOMIC DNA]</scope>
    <source>
        <strain evidence="2 3">H3SJ31-1</strain>
    </source>
</reference>
<keyword evidence="3" id="KW-1185">Reference proteome</keyword>
<dbReference type="Proteomes" id="UP001216253">
    <property type="component" value="Unassembled WGS sequence"/>
</dbReference>
<evidence type="ECO:0000313" key="2">
    <source>
        <dbReference type="EMBL" id="MDE8653626.1"/>
    </source>
</evidence>
<dbReference type="EMBL" id="JARESE010000062">
    <property type="protein sequence ID" value="MDE8653626.1"/>
    <property type="molecule type" value="Genomic_DNA"/>
</dbReference>
<dbReference type="RefSeq" id="WP_275229708.1">
    <property type="nucleotide sequence ID" value="NZ_JARESE010000062.1"/>
</dbReference>
<dbReference type="Gene3D" id="1.20.120.20">
    <property type="entry name" value="Apolipoprotein"/>
    <property type="match status" value="1"/>
</dbReference>
<comment type="caution">
    <text evidence="2">The sequence shown here is derived from an EMBL/GenBank/DDBJ whole genome shotgun (WGS) entry which is preliminary data.</text>
</comment>
<evidence type="ECO:0008006" key="4">
    <source>
        <dbReference type="Google" id="ProtNLM"/>
    </source>
</evidence>
<name>A0ABT5WUP4_9SPHN</name>
<organism evidence="2 3">
    <name type="scientific">Novosphingobium album</name>
    <name type="common">ex Liu et al. 2023</name>
    <dbReference type="NCBI Taxonomy" id="3031130"/>
    <lineage>
        <taxon>Bacteria</taxon>
        <taxon>Pseudomonadati</taxon>
        <taxon>Pseudomonadota</taxon>
        <taxon>Alphaproteobacteria</taxon>
        <taxon>Sphingomonadales</taxon>
        <taxon>Sphingomonadaceae</taxon>
        <taxon>Novosphingobium</taxon>
    </lineage>
</organism>